<evidence type="ECO:0000313" key="1">
    <source>
        <dbReference type="EMBL" id="WLD58515.1"/>
    </source>
</evidence>
<reference evidence="1" key="1">
    <citation type="submission" date="2022-07" db="EMBL/GenBank/DDBJ databases">
        <title>Complete genome sequence of Salinispirillum sp. LH10-3-1 capable of multiple carbohydrate inversion isolated from a soda lake.</title>
        <authorList>
            <person name="Liu J."/>
            <person name="Zhai Y."/>
            <person name="Zhang H."/>
            <person name="Yang H."/>
            <person name="Qu J."/>
            <person name="Li J."/>
        </authorList>
    </citation>
    <scope>NUCLEOTIDE SEQUENCE</scope>
    <source>
        <strain evidence="1">LH 10-3-1</strain>
    </source>
</reference>
<name>A0AB38YI42_9GAMM</name>
<organism evidence="1">
    <name type="scientific">Salinispirillum sp. LH 10-3-1</name>
    <dbReference type="NCBI Taxonomy" id="2952525"/>
    <lineage>
        <taxon>Bacteria</taxon>
        <taxon>Pseudomonadati</taxon>
        <taxon>Pseudomonadota</taxon>
        <taxon>Gammaproteobacteria</taxon>
        <taxon>Oceanospirillales</taxon>
        <taxon>Saccharospirillaceae</taxon>
        <taxon>Salinispirillum</taxon>
    </lineage>
</organism>
<dbReference type="EMBL" id="CP101717">
    <property type="protein sequence ID" value="WLD58515.1"/>
    <property type="molecule type" value="Genomic_DNA"/>
</dbReference>
<accession>A0AB38YI42</accession>
<proteinExistence type="predicted"/>
<protein>
    <submittedName>
        <fullName evidence="1">DUF393 domain-containing protein</fullName>
    </submittedName>
</protein>
<dbReference type="GO" id="GO:0015035">
    <property type="term" value="F:protein-disulfide reductase activity"/>
    <property type="evidence" value="ECO:0007669"/>
    <property type="project" value="InterPro"/>
</dbReference>
<sequence>MSVKYPLPELYFDNSCGLCRAEIRHLEPRLRNKMTLVDISASHFTGAHGVDTLTMMQRIHVWDGERFHIGLDGTLFYWREAGFGWLTAILGWRGIKPMAGWAYETWAQRRAERKGYCSVGTR</sequence>
<dbReference type="AlphaFoldDB" id="A0AB38YI42"/>
<dbReference type="InterPro" id="IPR007263">
    <property type="entry name" value="DCC1-like"/>
</dbReference>
<dbReference type="PANTHER" id="PTHR34290">
    <property type="entry name" value="SI:CH73-390P7.2"/>
    <property type="match status" value="1"/>
</dbReference>
<gene>
    <name evidence="1" type="ORF">NFC81_01660</name>
</gene>
<dbReference type="PANTHER" id="PTHR34290:SF2">
    <property type="entry name" value="OS04G0668800 PROTEIN"/>
    <property type="match status" value="1"/>
</dbReference>
<dbReference type="InterPro" id="IPR044691">
    <property type="entry name" value="DCC1_Trx"/>
</dbReference>
<dbReference type="RefSeq" id="WP_304995800.1">
    <property type="nucleotide sequence ID" value="NZ_CP101717.1"/>
</dbReference>
<dbReference type="Pfam" id="PF04134">
    <property type="entry name" value="DCC1-like"/>
    <property type="match status" value="1"/>
</dbReference>